<organism evidence="2">
    <name type="scientific">Drosophila melanogaster</name>
    <name type="common">Fruit fly</name>
    <dbReference type="NCBI Taxonomy" id="7227"/>
    <lineage>
        <taxon>Eukaryota</taxon>
        <taxon>Metazoa</taxon>
        <taxon>Ecdysozoa</taxon>
        <taxon>Arthropoda</taxon>
        <taxon>Hexapoda</taxon>
        <taxon>Insecta</taxon>
        <taxon>Pterygota</taxon>
        <taxon>Neoptera</taxon>
        <taxon>Endopterygota</taxon>
        <taxon>Diptera</taxon>
        <taxon>Brachycera</taxon>
        <taxon>Muscomorpha</taxon>
        <taxon>Ephydroidea</taxon>
        <taxon>Drosophilidae</taxon>
        <taxon>Drosophila</taxon>
        <taxon>Sophophora</taxon>
    </lineage>
</organism>
<feature type="region of interest" description="Disordered" evidence="1">
    <location>
        <begin position="40"/>
        <end position="68"/>
    </location>
</feature>
<accession>G4LU50</accession>
<feature type="compositionally biased region" description="Polar residues" evidence="1">
    <location>
        <begin position="43"/>
        <end position="68"/>
    </location>
</feature>
<reference evidence="2" key="1">
    <citation type="submission" date="2011-10" db="EMBL/GenBank/DDBJ databases">
        <authorList>
            <person name="Carlson J."/>
            <person name="Booth B."/>
            <person name="Frise E."/>
            <person name="Sandler J."/>
            <person name="Wan K."/>
            <person name="Yu C."/>
            <person name="Celniker S."/>
        </authorList>
    </citation>
    <scope>NUCLEOTIDE SEQUENCE</scope>
</reference>
<proteinExistence type="evidence at transcript level"/>
<dbReference type="EMBL" id="BT132680">
    <property type="protein sequence ID" value="AEQ30323.1"/>
    <property type="molecule type" value="mRNA"/>
</dbReference>
<evidence type="ECO:0000313" key="2">
    <source>
        <dbReference type="EMBL" id="AEQ30323.1"/>
    </source>
</evidence>
<dbReference type="AlphaFoldDB" id="G4LU50"/>
<sequence length="84" mass="9232">MRVCVRAPLRSYSCRHRVLPAHHTTSPARSTFRQLAVCGRPSRPSTRTWPSASPNSQQPTTSATSDGSSLEVVYLSVKFKCNTA</sequence>
<evidence type="ECO:0000256" key="1">
    <source>
        <dbReference type="SAM" id="MobiDB-lite"/>
    </source>
</evidence>
<name>G4LU50_DROME</name>
<protein>
    <submittedName>
        <fullName evidence="2">MIP33016p1</fullName>
    </submittedName>
</protein>